<proteinExistence type="predicted"/>
<feature type="transmembrane region" description="Helical" evidence="1">
    <location>
        <begin position="26"/>
        <end position="44"/>
    </location>
</feature>
<name>A0A6N3EQH1_9BACT</name>
<dbReference type="AlphaFoldDB" id="A0A6N3EQH1"/>
<evidence type="ECO:0000256" key="1">
    <source>
        <dbReference type="SAM" id="Phobius"/>
    </source>
</evidence>
<keyword evidence="1" id="KW-0812">Transmembrane</keyword>
<organism evidence="2">
    <name type="scientific">Paraprevotella clara</name>
    <dbReference type="NCBI Taxonomy" id="454154"/>
    <lineage>
        <taxon>Bacteria</taxon>
        <taxon>Pseudomonadati</taxon>
        <taxon>Bacteroidota</taxon>
        <taxon>Bacteroidia</taxon>
        <taxon>Bacteroidales</taxon>
        <taxon>Prevotellaceae</taxon>
        <taxon>Paraprevotella</taxon>
    </lineage>
</organism>
<evidence type="ECO:0000313" key="2">
    <source>
        <dbReference type="EMBL" id="VYU43272.1"/>
    </source>
</evidence>
<dbReference type="RefSeq" id="WP_412443009.1">
    <property type="nucleotide sequence ID" value="NZ_CACRUT010000016.1"/>
</dbReference>
<accession>A0A6N3EQH1</accession>
<keyword evidence="1" id="KW-1133">Transmembrane helix</keyword>
<gene>
    <name evidence="2" type="ORF">PCLFYP37_02877</name>
</gene>
<reference evidence="2" key="1">
    <citation type="submission" date="2019-11" db="EMBL/GenBank/DDBJ databases">
        <authorList>
            <person name="Feng L."/>
        </authorList>
    </citation>
    <scope>NUCLEOTIDE SEQUENCE</scope>
    <source>
        <strain evidence="2">PclaraLFYP37</strain>
    </source>
</reference>
<sequence length="45" mass="4979">MKEGDEEYWPMLDDGGGDDGKGLPPWLVFLVLAVGVWMMARALVL</sequence>
<keyword evidence="1" id="KW-0472">Membrane</keyword>
<protein>
    <submittedName>
        <fullName evidence="2">Uncharacterized protein</fullName>
    </submittedName>
</protein>
<dbReference type="EMBL" id="CACRUT010000016">
    <property type="protein sequence ID" value="VYU43272.1"/>
    <property type="molecule type" value="Genomic_DNA"/>
</dbReference>